<gene>
    <name evidence="5" type="ORF">F506_07715</name>
</gene>
<name>A0ABM5V6U6_9BURK</name>
<reference evidence="6" key="1">
    <citation type="journal article" date="2015" name="Genome Announc.">
        <title>Complete Genome Sequence of Herbaspirillum hiltneri N3 (DSM 17495), Isolated from Surface-Sterilized Wheat Roots.</title>
        <authorList>
            <person name="Guizelini D."/>
            <person name="Saizaki P.M."/>
            <person name="Coimbra N.A."/>
            <person name="Weiss V.A."/>
            <person name="Faoro H."/>
            <person name="Sfeir M.Z."/>
            <person name="Baura V.A."/>
            <person name="Monteiro R.A."/>
            <person name="Chubatsu L.S."/>
            <person name="Souza E.M."/>
            <person name="Cruz L.M."/>
            <person name="Pedrosa F.O."/>
            <person name="Raittz R.T."/>
            <person name="Marchaukoski J.N."/>
            <person name="Steffens M.B."/>
        </authorList>
    </citation>
    <scope>NUCLEOTIDE SEQUENCE [LARGE SCALE GENOMIC DNA]</scope>
    <source>
        <strain evidence="6">N3</strain>
    </source>
</reference>
<protein>
    <submittedName>
        <fullName evidence="5">Cytochrome C biogenesis protein CcmE</fullName>
    </submittedName>
</protein>
<dbReference type="Gene3D" id="3.40.50.1100">
    <property type="match status" value="2"/>
</dbReference>
<dbReference type="InterPro" id="IPR001926">
    <property type="entry name" value="TrpB-like_PALP"/>
</dbReference>
<comment type="similarity">
    <text evidence="2">Belongs to the ACC deaminase/D-cysteine desulfhydrase family.</text>
</comment>
<proteinExistence type="inferred from homology"/>
<dbReference type="PANTHER" id="PTHR43780:SF2">
    <property type="entry name" value="1-AMINOCYCLOPROPANE-1-CARBOXYLATE DEAMINASE-RELATED"/>
    <property type="match status" value="1"/>
</dbReference>
<dbReference type="InterPro" id="IPR036052">
    <property type="entry name" value="TrpB-like_PALP_sf"/>
</dbReference>
<evidence type="ECO:0000256" key="2">
    <source>
        <dbReference type="ARBA" id="ARBA00008639"/>
    </source>
</evidence>
<accession>A0ABM5V6U6</accession>
<keyword evidence="3" id="KW-0663">Pyridoxal phosphate</keyword>
<sequence length="343" mass="35513">MSLNRFSSLDRFSRYRLLDQATPVQKLANLHRLLPETAAVNIFVKRDDLMSLGGGGNKLRKLEFLIGAALAEGADTLVTVGGLQSNHARLTAAAAAKAGLHCEIVLGRLVPRTNEEYALGGNVLLNDIFGARVEIAPDGAAPIVRARERVAELIAAGRKPYLIPTGGSTAVGSLGYVAGAEELLLQGEALGVQFDGIVVPNGSSATHAGLAAGLVHAGKSAALVQAYSTLAEAATAQATTLTLVRETLALLGDQAVVADADILMDGSQRGPAYGVATEAMREALLALARTEGILLDPVYSGKAFAGMLAAIRAGRYQSGANILFVMTGGTPALYAYRDALQPA</sequence>
<dbReference type="Pfam" id="PF00291">
    <property type="entry name" value="PALP"/>
    <property type="match status" value="1"/>
</dbReference>
<feature type="domain" description="Tryptophan synthase beta chain-like PALP" evidence="4">
    <location>
        <begin position="20"/>
        <end position="328"/>
    </location>
</feature>
<evidence type="ECO:0000259" key="4">
    <source>
        <dbReference type="Pfam" id="PF00291"/>
    </source>
</evidence>
<dbReference type="Proteomes" id="UP000063429">
    <property type="component" value="Chromosome"/>
</dbReference>
<organism evidence="5 6">
    <name type="scientific">Herbaspirillum hiltneri N3</name>
    <dbReference type="NCBI Taxonomy" id="1262470"/>
    <lineage>
        <taxon>Bacteria</taxon>
        <taxon>Pseudomonadati</taxon>
        <taxon>Pseudomonadota</taxon>
        <taxon>Betaproteobacteria</taxon>
        <taxon>Burkholderiales</taxon>
        <taxon>Oxalobacteraceae</taxon>
        <taxon>Herbaspirillum</taxon>
    </lineage>
</organism>
<dbReference type="InterPro" id="IPR027278">
    <property type="entry name" value="ACCD_DCysDesulf"/>
</dbReference>
<dbReference type="EMBL" id="CP011409">
    <property type="protein sequence ID" value="AKZ65220.1"/>
    <property type="molecule type" value="Genomic_DNA"/>
</dbReference>
<evidence type="ECO:0000313" key="6">
    <source>
        <dbReference type="Proteomes" id="UP000063429"/>
    </source>
</evidence>
<comment type="cofactor">
    <cofactor evidence="1">
        <name>pyridoxal 5'-phosphate</name>
        <dbReference type="ChEBI" id="CHEBI:597326"/>
    </cofactor>
</comment>
<dbReference type="PIRSF" id="PIRSF006278">
    <property type="entry name" value="ACCD_DCysDesulf"/>
    <property type="match status" value="1"/>
</dbReference>
<dbReference type="SUPFAM" id="SSF53686">
    <property type="entry name" value="Tryptophan synthase beta subunit-like PLP-dependent enzymes"/>
    <property type="match status" value="1"/>
</dbReference>
<evidence type="ECO:0000256" key="1">
    <source>
        <dbReference type="ARBA" id="ARBA00001933"/>
    </source>
</evidence>
<evidence type="ECO:0000256" key="3">
    <source>
        <dbReference type="ARBA" id="ARBA00022898"/>
    </source>
</evidence>
<evidence type="ECO:0000313" key="5">
    <source>
        <dbReference type="EMBL" id="AKZ65220.1"/>
    </source>
</evidence>
<dbReference type="PANTHER" id="PTHR43780">
    <property type="entry name" value="1-AMINOCYCLOPROPANE-1-CARBOXYLATE DEAMINASE-RELATED"/>
    <property type="match status" value="1"/>
</dbReference>
<dbReference type="RefSeq" id="WP_053201364.1">
    <property type="nucleotide sequence ID" value="NZ_CP011409.1"/>
</dbReference>
<keyword evidence="6" id="KW-1185">Reference proteome</keyword>